<comment type="caution">
    <text evidence="2">The sequence shown here is derived from an EMBL/GenBank/DDBJ whole genome shotgun (WGS) entry which is preliminary data.</text>
</comment>
<feature type="region of interest" description="Disordered" evidence="1">
    <location>
        <begin position="178"/>
        <end position="232"/>
    </location>
</feature>
<evidence type="ECO:0000313" key="2">
    <source>
        <dbReference type="EMBL" id="GFR61328.1"/>
    </source>
</evidence>
<evidence type="ECO:0000256" key="1">
    <source>
        <dbReference type="SAM" id="MobiDB-lite"/>
    </source>
</evidence>
<dbReference type="EMBL" id="BMAT01003724">
    <property type="protein sequence ID" value="GFR61328.1"/>
    <property type="molecule type" value="Genomic_DNA"/>
</dbReference>
<organism evidence="2 3">
    <name type="scientific">Elysia marginata</name>
    <dbReference type="NCBI Taxonomy" id="1093978"/>
    <lineage>
        <taxon>Eukaryota</taxon>
        <taxon>Metazoa</taxon>
        <taxon>Spiralia</taxon>
        <taxon>Lophotrochozoa</taxon>
        <taxon>Mollusca</taxon>
        <taxon>Gastropoda</taxon>
        <taxon>Heterobranchia</taxon>
        <taxon>Euthyneura</taxon>
        <taxon>Panpulmonata</taxon>
        <taxon>Sacoglossa</taxon>
        <taxon>Placobranchoidea</taxon>
        <taxon>Plakobranchidae</taxon>
        <taxon>Elysia</taxon>
    </lineage>
</organism>
<dbReference type="Proteomes" id="UP000762676">
    <property type="component" value="Unassembled WGS sequence"/>
</dbReference>
<feature type="region of interest" description="Disordered" evidence="1">
    <location>
        <begin position="458"/>
        <end position="485"/>
    </location>
</feature>
<protein>
    <submittedName>
        <fullName evidence="2">Uncharacterized protein</fullName>
    </submittedName>
</protein>
<proteinExistence type="predicted"/>
<evidence type="ECO:0000313" key="3">
    <source>
        <dbReference type="Proteomes" id="UP000762676"/>
    </source>
</evidence>
<name>A0AAV4EJN1_9GAST</name>
<reference evidence="2 3" key="1">
    <citation type="journal article" date="2021" name="Elife">
        <title>Chloroplast acquisition without the gene transfer in kleptoplastic sea slugs, Plakobranchus ocellatus.</title>
        <authorList>
            <person name="Maeda T."/>
            <person name="Takahashi S."/>
            <person name="Yoshida T."/>
            <person name="Shimamura S."/>
            <person name="Takaki Y."/>
            <person name="Nagai Y."/>
            <person name="Toyoda A."/>
            <person name="Suzuki Y."/>
            <person name="Arimoto A."/>
            <person name="Ishii H."/>
            <person name="Satoh N."/>
            <person name="Nishiyama T."/>
            <person name="Hasebe M."/>
            <person name="Maruyama T."/>
            <person name="Minagawa J."/>
            <person name="Obokata J."/>
            <person name="Shigenobu S."/>
        </authorList>
    </citation>
    <scope>NUCLEOTIDE SEQUENCE [LARGE SCALE GENOMIC DNA]</scope>
</reference>
<sequence>MVSVCTPSDQEPFFKDMMVPPKRERPSTANTMVLVLRPPSEDFKQLAQLTGSEMERTAHRKNRVIQMKLSAYLAEVCQQQRSSARLHKTEEYRFLQEVERRSSVPRSVNMLNQLQQFTRRTFPDAPYSYVDEASVHSRANSAALHRSLPLSARATTRGLRTHHQLLDRPRTSASVLRLTPVTGGDTPDLTNAHVTEESTVSLTRPQTGLEPTADLSSSMAGQHRPITSGQTTELPDIFNTKASEEVDTGGFKTISFTKRTEAERTPNRLERSNSSSSLLTRKRQDSFRRSGTVGKFNISDLPSHEECVHNEGNSLTEVFEEETKMPPLTEINFNLIQQQPEPEESEDTTKTDIPTKPLDTLAVKEETIDLQFSEDVQLGIIDLDQEDSHPTDQVTAGKTSEVFTKKPAKPARKTNFNRIKTEPVMPLRHNITSVLRQERTKYEANQGKIKDYLHKMTSRDFMTRASHSSRDSNSAHSRRSSGPRK</sequence>
<feature type="compositionally biased region" description="Polar residues" evidence="1">
    <location>
        <begin position="188"/>
        <end position="206"/>
    </location>
</feature>
<keyword evidence="3" id="KW-1185">Reference proteome</keyword>
<feature type="compositionally biased region" description="Polar residues" evidence="1">
    <location>
        <begin position="214"/>
        <end position="232"/>
    </location>
</feature>
<accession>A0AAV4EJN1</accession>
<dbReference type="AlphaFoldDB" id="A0AAV4EJN1"/>
<feature type="compositionally biased region" description="Basic and acidic residues" evidence="1">
    <location>
        <begin position="258"/>
        <end position="271"/>
    </location>
</feature>
<feature type="region of interest" description="Disordered" evidence="1">
    <location>
        <begin position="257"/>
        <end position="295"/>
    </location>
</feature>
<gene>
    <name evidence="2" type="ORF">ElyMa_001843600</name>
</gene>
<feature type="compositionally biased region" description="Basic residues" evidence="1">
    <location>
        <begin position="476"/>
        <end position="485"/>
    </location>
</feature>